<dbReference type="GO" id="GO:0005886">
    <property type="term" value="C:plasma membrane"/>
    <property type="evidence" value="ECO:0007669"/>
    <property type="project" value="TreeGrafter"/>
</dbReference>
<evidence type="ECO:0000256" key="6">
    <source>
        <dbReference type="ARBA" id="ARBA00023136"/>
    </source>
</evidence>
<sequence length="527" mass="58652">MPNTFIQSTAGVKLCLTRCNRKQCCRTTVAFLFSHIGLTALVVGYSVMGAFLFQHLEQEHELQKVSVIQEWKEDTVEDIWSLTTNMHLEKSLQDHCTTSCEPLNRPPLAQALLQRKRAEHATEQIEVVKREMIDTLWNLTLDLNVLWKDNWTELADHHVTDFFRRAQTLLEDTLVPSPVPTAAPQIQCSTTCAVSMNSSAETKKNWTDTVTDTIDLFQRNITEATRDGFESQKMHTKWTFSSSFLYALSVITTIGYGHVTPKTTQGKIVTVIYAVVGIPIMLLFLANVGDFLARIFRAIFSYISSCSFGRTSKSTGTSGSLSRRGKGGRKRSQSRSLPGGSRQKRTKLRNLGKSVSVESPSLAPIAPTWDTTDDDEGDSIQVVSTPSVPRRGNNPESGRKRKGSNSVPVLGCLVIMGSYLFGGAMLFALWEDWPYLDAFYFCFVTLTTIGFGDFVPGASMLGQDTASQKLVVCCVYVLVGLALIACCFNLMQEQVRWYATEVARILGLVDDSKEDVVIETERVNLEV</sequence>
<comment type="caution">
    <text evidence="12">The sequence shown here is derived from an EMBL/GenBank/DDBJ whole genome shotgun (WGS) entry which is preliminary data.</text>
</comment>
<evidence type="ECO:0000256" key="5">
    <source>
        <dbReference type="ARBA" id="ARBA00023065"/>
    </source>
</evidence>
<feature type="transmembrane region" description="Helical" evidence="10">
    <location>
        <begin position="436"/>
        <end position="458"/>
    </location>
</feature>
<dbReference type="OrthoDB" id="297496at2759"/>
<keyword evidence="4 10" id="KW-1133">Transmembrane helix</keyword>
<gene>
    <name evidence="12" type="ORF">BV898_12498</name>
</gene>
<dbReference type="Proteomes" id="UP000192578">
    <property type="component" value="Unassembled WGS sequence"/>
</dbReference>
<dbReference type="GO" id="GO:0015271">
    <property type="term" value="F:outward rectifier potassium channel activity"/>
    <property type="evidence" value="ECO:0007669"/>
    <property type="project" value="TreeGrafter"/>
</dbReference>
<keyword evidence="2 8" id="KW-0813">Transport</keyword>
<dbReference type="PANTHER" id="PTHR11003">
    <property type="entry name" value="POTASSIUM CHANNEL, SUBFAMILY K"/>
    <property type="match status" value="1"/>
</dbReference>
<name>A0A1W0WDQ1_HYPEX</name>
<feature type="transmembrane region" description="Helical" evidence="10">
    <location>
        <begin position="238"/>
        <end position="259"/>
    </location>
</feature>
<keyword evidence="6 10" id="KW-0472">Membrane</keyword>
<dbReference type="Pfam" id="PF07885">
    <property type="entry name" value="Ion_trans_2"/>
    <property type="match status" value="2"/>
</dbReference>
<proteinExistence type="inferred from homology"/>
<feature type="region of interest" description="Disordered" evidence="9">
    <location>
        <begin position="310"/>
        <end position="404"/>
    </location>
</feature>
<evidence type="ECO:0000256" key="9">
    <source>
        <dbReference type="SAM" id="MobiDB-lite"/>
    </source>
</evidence>
<dbReference type="GO" id="GO:0030322">
    <property type="term" value="P:stabilization of membrane potential"/>
    <property type="evidence" value="ECO:0007669"/>
    <property type="project" value="TreeGrafter"/>
</dbReference>
<feature type="domain" description="Potassium channel" evidence="11">
    <location>
        <begin position="235"/>
        <end position="293"/>
    </location>
</feature>
<comment type="subcellular location">
    <subcellularLocation>
        <location evidence="1">Membrane</location>
        <topology evidence="1">Multi-pass membrane protein</topology>
    </subcellularLocation>
</comment>
<dbReference type="EMBL" id="MTYJ01000127">
    <property type="protein sequence ID" value="OQV13292.1"/>
    <property type="molecule type" value="Genomic_DNA"/>
</dbReference>
<dbReference type="PRINTS" id="PR01333">
    <property type="entry name" value="2POREKCHANEL"/>
</dbReference>
<feature type="transmembrane region" description="Helical" evidence="10">
    <location>
        <begin position="271"/>
        <end position="293"/>
    </location>
</feature>
<feature type="transmembrane region" description="Helical" evidence="10">
    <location>
        <begin position="31"/>
        <end position="53"/>
    </location>
</feature>
<evidence type="ECO:0000256" key="4">
    <source>
        <dbReference type="ARBA" id="ARBA00022989"/>
    </source>
</evidence>
<evidence type="ECO:0000256" key="2">
    <source>
        <dbReference type="ARBA" id="ARBA00022448"/>
    </source>
</evidence>
<keyword evidence="13" id="KW-1185">Reference proteome</keyword>
<feature type="domain" description="Potassium channel" evidence="11">
    <location>
        <begin position="416"/>
        <end position="494"/>
    </location>
</feature>
<dbReference type="Gene3D" id="1.10.287.70">
    <property type="match status" value="1"/>
</dbReference>
<dbReference type="PANTHER" id="PTHR11003:SF352">
    <property type="entry name" value="BCDNA.GH04802-RELATED"/>
    <property type="match status" value="1"/>
</dbReference>
<evidence type="ECO:0000313" key="13">
    <source>
        <dbReference type="Proteomes" id="UP000192578"/>
    </source>
</evidence>
<evidence type="ECO:0000256" key="10">
    <source>
        <dbReference type="SAM" id="Phobius"/>
    </source>
</evidence>
<protein>
    <recommendedName>
        <fullName evidence="11">Potassium channel domain-containing protein</fullName>
    </recommendedName>
</protein>
<comment type="similarity">
    <text evidence="8">Belongs to the two pore domain potassium channel (TC 1.A.1.8) family.</text>
</comment>
<keyword evidence="5 8" id="KW-0406">Ion transport</keyword>
<evidence type="ECO:0000256" key="3">
    <source>
        <dbReference type="ARBA" id="ARBA00022692"/>
    </source>
</evidence>
<evidence type="ECO:0000259" key="11">
    <source>
        <dbReference type="Pfam" id="PF07885"/>
    </source>
</evidence>
<evidence type="ECO:0000313" key="12">
    <source>
        <dbReference type="EMBL" id="OQV13292.1"/>
    </source>
</evidence>
<keyword evidence="3 8" id="KW-0812">Transmembrane</keyword>
<feature type="compositionally biased region" description="Basic residues" evidence="9">
    <location>
        <begin position="323"/>
        <end position="333"/>
    </location>
</feature>
<dbReference type="AlphaFoldDB" id="A0A1W0WDQ1"/>
<evidence type="ECO:0000256" key="1">
    <source>
        <dbReference type="ARBA" id="ARBA00004141"/>
    </source>
</evidence>
<dbReference type="GO" id="GO:0022841">
    <property type="term" value="F:potassium ion leak channel activity"/>
    <property type="evidence" value="ECO:0007669"/>
    <property type="project" value="TreeGrafter"/>
</dbReference>
<accession>A0A1W0WDQ1</accession>
<dbReference type="SUPFAM" id="SSF81324">
    <property type="entry name" value="Voltage-gated potassium channels"/>
    <property type="match status" value="2"/>
</dbReference>
<feature type="transmembrane region" description="Helical" evidence="10">
    <location>
        <begin position="470"/>
        <end position="491"/>
    </location>
</feature>
<feature type="compositionally biased region" description="Low complexity" evidence="9">
    <location>
        <begin position="310"/>
        <end position="322"/>
    </location>
</feature>
<reference evidence="13" key="1">
    <citation type="submission" date="2017-01" db="EMBL/GenBank/DDBJ databases">
        <title>Comparative genomics of anhydrobiosis in the tardigrade Hypsibius dujardini.</title>
        <authorList>
            <person name="Yoshida Y."/>
            <person name="Koutsovoulos G."/>
            <person name="Laetsch D."/>
            <person name="Stevens L."/>
            <person name="Kumar S."/>
            <person name="Horikawa D."/>
            <person name="Ishino K."/>
            <person name="Komine S."/>
            <person name="Tomita M."/>
            <person name="Blaxter M."/>
            <person name="Arakawa K."/>
        </authorList>
    </citation>
    <scope>NUCLEOTIDE SEQUENCE [LARGE SCALE GENOMIC DNA]</scope>
    <source>
        <strain evidence="13">Z151</strain>
    </source>
</reference>
<evidence type="ECO:0000256" key="7">
    <source>
        <dbReference type="ARBA" id="ARBA00023303"/>
    </source>
</evidence>
<organism evidence="12 13">
    <name type="scientific">Hypsibius exemplaris</name>
    <name type="common">Freshwater tardigrade</name>
    <dbReference type="NCBI Taxonomy" id="2072580"/>
    <lineage>
        <taxon>Eukaryota</taxon>
        <taxon>Metazoa</taxon>
        <taxon>Ecdysozoa</taxon>
        <taxon>Tardigrada</taxon>
        <taxon>Eutardigrada</taxon>
        <taxon>Parachela</taxon>
        <taxon>Hypsibioidea</taxon>
        <taxon>Hypsibiidae</taxon>
        <taxon>Hypsibius</taxon>
    </lineage>
</organism>
<dbReference type="InterPro" id="IPR013099">
    <property type="entry name" value="K_chnl_dom"/>
</dbReference>
<feature type="transmembrane region" description="Helical" evidence="10">
    <location>
        <begin position="407"/>
        <end position="430"/>
    </location>
</feature>
<evidence type="ECO:0000256" key="8">
    <source>
        <dbReference type="RuleBase" id="RU003857"/>
    </source>
</evidence>
<keyword evidence="7 8" id="KW-0407">Ion channel</keyword>
<dbReference type="InterPro" id="IPR003280">
    <property type="entry name" value="2pore_dom_K_chnl"/>
</dbReference>